<keyword evidence="1" id="KW-0812">Transmembrane</keyword>
<feature type="transmembrane region" description="Helical" evidence="1">
    <location>
        <begin position="20"/>
        <end position="44"/>
    </location>
</feature>
<accession>A0A0L8IE97</accession>
<proteinExistence type="predicted"/>
<gene>
    <name evidence="2" type="ORF">OCBIM_22011768mg</name>
</gene>
<evidence type="ECO:0000256" key="1">
    <source>
        <dbReference type="SAM" id="Phobius"/>
    </source>
</evidence>
<sequence>MQTNERNLMLASMHQVMPLWNSFSQCMYMCVYIFLLFLSFSYIFSRRIIFCVKFYFSETEQENR</sequence>
<dbReference type="AlphaFoldDB" id="A0A0L8IE97"/>
<protein>
    <submittedName>
        <fullName evidence="2">Uncharacterized protein</fullName>
    </submittedName>
</protein>
<organism evidence="2">
    <name type="scientific">Octopus bimaculoides</name>
    <name type="common">California two-spotted octopus</name>
    <dbReference type="NCBI Taxonomy" id="37653"/>
    <lineage>
        <taxon>Eukaryota</taxon>
        <taxon>Metazoa</taxon>
        <taxon>Spiralia</taxon>
        <taxon>Lophotrochozoa</taxon>
        <taxon>Mollusca</taxon>
        <taxon>Cephalopoda</taxon>
        <taxon>Coleoidea</taxon>
        <taxon>Octopodiformes</taxon>
        <taxon>Octopoda</taxon>
        <taxon>Incirrata</taxon>
        <taxon>Octopodidae</taxon>
        <taxon>Octopus</taxon>
    </lineage>
</organism>
<name>A0A0L8IE97_OCTBM</name>
<evidence type="ECO:0000313" key="2">
    <source>
        <dbReference type="EMBL" id="KOF99813.1"/>
    </source>
</evidence>
<dbReference type="EMBL" id="KQ415891">
    <property type="protein sequence ID" value="KOF99813.1"/>
    <property type="molecule type" value="Genomic_DNA"/>
</dbReference>
<keyword evidence="1" id="KW-1133">Transmembrane helix</keyword>
<keyword evidence="1" id="KW-0472">Membrane</keyword>
<reference evidence="2" key="1">
    <citation type="submission" date="2015-07" db="EMBL/GenBank/DDBJ databases">
        <title>MeaNS - Measles Nucleotide Surveillance Program.</title>
        <authorList>
            <person name="Tran T."/>
            <person name="Druce J."/>
        </authorList>
    </citation>
    <scope>NUCLEOTIDE SEQUENCE</scope>
    <source>
        <strain evidence="2">UCB-OBI-ISO-001</strain>
        <tissue evidence="2">Gonad</tissue>
    </source>
</reference>